<feature type="transmembrane region" description="Helical" evidence="7">
    <location>
        <begin position="73"/>
        <end position="92"/>
    </location>
</feature>
<evidence type="ECO:0000256" key="1">
    <source>
        <dbReference type="ARBA" id="ARBA00000085"/>
    </source>
</evidence>
<dbReference type="InterPro" id="IPR003594">
    <property type="entry name" value="HATPase_dom"/>
</dbReference>
<evidence type="ECO:0000256" key="3">
    <source>
        <dbReference type="ARBA" id="ARBA00022679"/>
    </source>
</evidence>
<evidence type="ECO:0000313" key="10">
    <source>
        <dbReference type="Proteomes" id="UP000469950"/>
    </source>
</evidence>
<keyword evidence="7" id="KW-0812">Transmembrane</keyword>
<dbReference type="InterPro" id="IPR004358">
    <property type="entry name" value="Sig_transdc_His_kin-like_C"/>
</dbReference>
<dbReference type="AlphaFoldDB" id="A0A833JWS2"/>
<evidence type="ECO:0000313" key="9">
    <source>
        <dbReference type="EMBL" id="KAE8547500.1"/>
    </source>
</evidence>
<feature type="transmembrane region" description="Helical" evidence="7">
    <location>
        <begin position="123"/>
        <end position="139"/>
    </location>
</feature>
<keyword evidence="7" id="KW-0472">Membrane</keyword>
<evidence type="ECO:0000256" key="6">
    <source>
        <dbReference type="ARBA" id="ARBA00022840"/>
    </source>
</evidence>
<dbReference type="Gene3D" id="3.30.565.10">
    <property type="entry name" value="Histidine kinase-like ATPase, C-terminal domain"/>
    <property type="match status" value="1"/>
</dbReference>
<dbReference type="PANTHER" id="PTHR44936:SF10">
    <property type="entry name" value="SENSOR PROTEIN RSTB"/>
    <property type="match status" value="1"/>
</dbReference>
<dbReference type="EC" id="2.7.13.3" evidence="2"/>
<gene>
    <name evidence="9" type="ORF">F6453_0392</name>
</gene>
<accession>A0A833JWS2</accession>
<proteinExistence type="predicted"/>
<dbReference type="InterPro" id="IPR005467">
    <property type="entry name" value="His_kinase_dom"/>
</dbReference>
<dbReference type="Pfam" id="PF25323">
    <property type="entry name" value="6TM_PilS"/>
    <property type="match status" value="1"/>
</dbReference>
<protein>
    <recommendedName>
        <fullName evidence="2">histidine kinase</fullName>
        <ecNumber evidence="2">2.7.13.3</ecNumber>
    </recommendedName>
</protein>
<evidence type="ECO:0000256" key="7">
    <source>
        <dbReference type="SAM" id="Phobius"/>
    </source>
</evidence>
<dbReference type="GO" id="GO:0000155">
    <property type="term" value="F:phosphorelay sensor kinase activity"/>
    <property type="evidence" value="ECO:0007669"/>
    <property type="project" value="TreeGrafter"/>
</dbReference>
<dbReference type="SMART" id="SM00387">
    <property type="entry name" value="HATPase_c"/>
    <property type="match status" value="1"/>
</dbReference>
<dbReference type="RefSeq" id="WP_153739799.1">
    <property type="nucleotide sequence ID" value="NZ_WBMP01000001.1"/>
</dbReference>
<dbReference type="PROSITE" id="PS50109">
    <property type="entry name" value="HIS_KIN"/>
    <property type="match status" value="1"/>
</dbReference>
<dbReference type="EMBL" id="WBMP01000001">
    <property type="protein sequence ID" value="KAE8547500.1"/>
    <property type="molecule type" value="Genomic_DNA"/>
</dbReference>
<dbReference type="SUPFAM" id="SSF55874">
    <property type="entry name" value="ATPase domain of HSP90 chaperone/DNA topoisomerase II/histidine kinase"/>
    <property type="match status" value="1"/>
</dbReference>
<sequence>MEWLTHSQTGFRQAARYLLGMRLAIIVTLLVAVAVAETTITLAHRAEALLLCLLYGVLATLGWLWFSRRPPASAVFVSLTLAADLVLIGFWLYLTGGYTNPLVSLLLLPIAVAIILVPGRHSIVLTVSGVLVYTALVLWHTPAIEHQHHGGDLAQLHLVGMWVTFALTAAILLLVVGTLARQLRAQQSQLGQFRENRLRDEQIISLGLSAAAVAHRLGTPLNTMTLLLDEIRSATAGRGDEHLEEDLGMMQQQLALCSGHLQQLTQAAIEARNAKLENLAVSTWLKRLRESATLLWPAGPIRWADECPEATVAVDATLDQAVLNLLANALTASPQWVAVSCQRADNARVEIIVEDHGDGLESAFAGAPGEDVVDSRNGLGVGLFLSNATIQRLGGHLRARVSDQGTTMVIDLPRELSEHDRPRMLVAD</sequence>
<dbReference type="PRINTS" id="PR00344">
    <property type="entry name" value="BCTRLSENSOR"/>
</dbReference>
<keyword evidence="7" id="KW-1133">Transmembrane helix</keyword>
<dbReference type="InterPro" id="IPR050980">
    <property type="entry name" value="2C_sensor_his_kinase"/>
</dbReference>
<evidence type="ECO:0000259" key="8">
    <source>
        <dbReference type="PROSITE" id="PS50109"/>
    </source>
</evidence>
<keyword evidence="5 9" id="KW-0418">Kinase</keyword>
<dbReference type="InterPro" id="IPR036890">
    <property type="entry name" value="HATPase_C_sf"/>
</dbReference>
<evidence type="ECO:0000256" key="2">
    <source>
        <dbReference type="ARBA" id="ARBA00012438"/>
    </source>
</evidence>
<keyword evidence="3 9" id="KW-0808">Transferase</keyword>
<dbReference type="Proteomes" id="UP000469950">
    <property type="component" value="Unassembled WGS sequence"/>
</dbReference>
<dbReference type="Pfam" id="PF02518">
    <property type="entry name" value="HATPase_c"/>
    <property type="match status" value="1"/>
</dbReference>
<evidence type="ECO:0000256" key="4">
    <source>
        <dbReference type="ARBA" id="ARBA00022741"/>
    </source>
</evidence>
<feature type="transmembrane region" description="Helical" evidence="7">
    <location>
        <begin position="48"/>
        <end position="66"/>
    </location>
</feature>
<comment type="catalytic activity">
    <reaction evidence="1">
        <text>ATP + protein L-histidine = ADP + protein N-phospho-L-histidine.</text>
        <dbReference type="EC" id="2.7.13.3"/>
    </reaction>
</comment>
<name>A0A833JWS2_MARNT</name>
<dbReference type="PANTHER" id="PTHR44936">
    <property type="entry name" value="SENSOR PROTEIN CREC"/>
    <property type="match status" value="1"/>
</dbReference>
<keyword evidence="4" id="KW-0547">Nucleotide-binding</keyword>
<dbReference type="GO" id="GO:0005524">
    <property type="term" value="F:ATP binding"/>
    <property type="evidence" value="ECO:0007669"/>
    <property type="project" value="UniProtKB-KW"/>
</dbReference>
<feature type="domain" description="Histidine kinase" evidence="8">
    <location>
        <begin position="212"/>
        <end position="416"/>
    </location>
</feature>
<reference evidence="9 10" key="1">
    <citation type="submission" date="2019-10" db="EMBL/GenBank/DDBJ databases">
        <title>Draft genome sequence of Marinobacter hydrocarbonoclasticus NCT7M from the microbiome of the marine copepod.</title>
        <authorList>
            <person name="Nuttall R."/>
            <person name="Sharma G."/>
            <person name="Moisander P."/>
        </authorList>
    </citation>
    <scope>NUCLEOTIDE SEQUENCE [LARGE SCALE GENOMIC DNA]</scope>
    <source>
        <strain evidence="9 10">NCT7M</strain>
    </source>
</reference>
<evidence type="ECO:0000256" key="5">
    <source>
        <dbReference type="ARBA" id="ARBA00022777"/>
    </source>
</evidence>
<feature type="transmembrane region" description="Helical" evidence="7">
    <location>
        <begin position="21"/>
        <end position="42"/>
    </location>
</feature>
<keyword evidence="6" id="KW-0067">ATP-binding</keyword>
<dbReference type="GO" id="GO:0005886">
    <property type="term" value="C:plasma membrane"/>
    <property type="evidence" value="ECO:0007669"/>
    <property type="project" value="TreeGrafter"/>
</dbReference>
<feature type="transmembrane region" description="Helical" evidence="7">
    <location>
        <begin position="98"/>
        <end position="116"/>
    </location>
</feature>
<feature type="transmembrane region" description="Helical" evidence="7">
    <location>
        <begin position="159"/>
        <end position="180"/>
    </location>
</feature>
<organism evidence="9 10">
    <name type="scientific">Marinobacter nauticus</name>
    <name type="common">Marinobacter hydrocarbonoclasticus</name>
    <name type="synonym">Marinobacter aquaeolei</name>
    <dbReference type="NCBI Taxonomy" id="2743"/>
    <lineage>
        <taxon>Bacteria</taxon>
        <taxon>Pseudomonadati</taxon>
        <taxon>Pseudomonadota</taxon>
        <taxon>Gammaproteobacteria</taxon>
        <taxon>Pseudomonadales</taxon>
        <taxon>Marinobacteraceae</taxon>
        <taxon>Marinobacter</taxon>
    </lineage>
</organism>
<comment type="caution">
    <text evidence="9">The sequence shown here is derived from an EMBL/GenBank/DDBJ whole genome shotgun (WGS) entry which is preliminary data.</text>
</comment>